<sequence>MTFGEKLRGYRHGAGKSLNVLARESSCSKSYLSRLESGERRPSPEVARHLDLLLNAGGALKAAARDDRERTANLVGPGRGVDEAAYGDALLRLRELGRRHSARMVLNMVRGMVADLDDDRVAAHLTEYASWMAQESGDSAEALNLITATATLARRGAARDLQAYALVRRAELLLADPRRSAELAAGIRGHRGVASRIRGLAALTEAKALALTGPARAAEAALDAGVVLLSRADADPGPFPVGPSTLADEAVAAGGWTMFDLGRTTDAVARLGAAIDGSPPDGHRARGLLGARLARAHLDLGDLEEAEAAVRTSLAMARRSGSASTLAELRLFGQDLRRWPGHPVADGLRAEVAAGLTAR</sequence>
<reference evidence="2 3" key="1">
    <citation type="submission" date="2019-04" db="EMBL/GenBank/DDBJ databases">
        <title>Herbidospora sp. NEAU-GS14.nov., a novel actinomycete isolated from soil.</title>
        <authorList>
            <person name="Han L."/>
        </authorList>
    </citation>
    <scope>NUCLEOTIDE SEQUENCE [LARGE SCALE GENOMIC DNA]</scope>
    <source>
        <strain evidence="2 3">NEAU-GS14</strain>
    </source>
</reference>
<dbReference type="GO" id="GO:0003677">
    <property type="term" value="F:DNA binding"/>
    <property type="evidence" value="ECO:0007669"/>
    <property type="project" value="InterPro"/>
</dbReference>
<dbReference type="Proteomes" id="UP000308705">
    <property type="component" value="Unassembled WGS sequence"/>
</dbReference>
<dbReference type="InterPro" id="IPR001387">
    <property type="entry name" value="Cro/C1-type_HTH"/>
</dbReference>
<feature type="domain" description="HTH cro/C1-type" evidence="1">
    <location>
        <begin position="7"/>
        <end position="47"/>
    </location>
</feature>
<comment type="caution">
    <text evidence="2">The sequence shown here is derived from an EMBL/GenBank/DDBJ whole genome shotgun (WGS) entry which is preliminary data.</text>
</comment>
<dbReference type="SMART" id="SM00530">
    <property type="entry name" value="HTH_XRE"/>
    <property type="match status" value="1"/>
</dbReference>
<dbReference type="RefSeq" id="WP_137251020.1">
    <property type="nucleotide sequence ID" value="NZ_SZQA01000044.1"/>
</dbReference>
<proteinExistence type="predicted"/>
<dbReference type="CDD" id="cd00093">
    <property type="entry name" value="HTH_XRE"/>
    <property type="match status" value="1"/>
</dbReference>
<dbReference type="OrthoDB" id="5184419at2"/>
<organism evidence="2 3">
    <name type="scientific">Herbidospora galbida</name>
    <dbReference type="NCBI Taxonomy" id="2575442"/>
    <lineage>
        <taxon>Bacteria</taxon>
        <taxon>Bacillati</taxon>
        <taxon>Actinomycetota</taxon>
        <taxon>Actinomycetes</taxon>
        <taxon>Streptosporangiales</taxon>
        <taxon>Streptosporangiaceae</taxon>
        <taxon>Herbidospora</taxon>
    </lineage>
</organism>
<gene>
    <name evidence="2" type="ORF">FDA94_33205</name>
</gene>
<dbReference type="Gene3D" id="1.10.260.40">
    <property type="entry name" value="lambda repressor-like DNA-binding domains"/>
    <property type="match status" value="1"/>
</dbReference>
<keyword evidence="3" id="KW-1185">Reference proteome</keyword>
<dbReference type="AlphaFoldDB" id="A0A4U3M6M4"/>
<dbReference type="Gene3D" id="1.25.40.10">
    <property type="entry name" value="Tetratricopeptide repeat domain"/>
    <property type="match status" value="1"/>
</dbReference>
<name>A0A4U3M6M4_9ACTN</name>
<protein>
    <submittedName>
        <fullName evidence="2">Helix-turn-helix transcriptional regulator</fullName>
    </submittedName>
</protein>
<evidence type="ECO:0000259" key="1">
    <source>
        <dbReference type="PROSITE" id="PS50943"/>
    </source>
</evidence>
<accession>A0A4U3M6M4</accession>
<evidence type="ECO:0000313" key="3">
    <source>
        <dbReference type="Proteomes" id="UP000308705"/>
    </source>
</evidence>
<evidence type="ECO:0000313" key="2">
    <source>
        <dbReference type="EMBL" id="TKK83604.1"/>
    </source>
</evidence>
<dbReference type="Pfam" id="PF13560">
    <property type="entry name" value="HTH_31"/>
    <property type="match status" value="1"/>
</dbReference>
<dbReference type="SUPFAM" id="SSF47413">
    <property type="entry name" value="lambda repressor-like DNA-binding domains"/>
    <property type="match status" value="1"/>
</dbReference>
<dbReference type="InterPro" id="IPR010982">
    <property type="entry name" value="Lambda_DNA-bd_dom_sf"/>
</dbReference>
<dbReference type="InterPro" id="IPR011990">
    <property type="entry name" value="TPR-like_helical_dom_sf"/>
</dbReference>
<dbReference type="PROSITE" id="PS50943">
    <property type="entry name" value="HTH_CROC1"/>
    <property type="match status" value="1"/>
</dbReference>
<dbReference type="SUPFAM" id="SSF48452">
    <property type="entry name" value="TPR-like"/>
    <property type="match status" value="1"/>
</dbReference>
<dbReference type="EMBL" id="SZQA01000044">
    <property type="protein sequence ID" value="TKK83604.1"/>
    <property type="molecule type" value="Genomic_DNA"/>
</dbReference>